<organism evidence="2 3">
    <name type="scientific">Lebetimonas natsushimae</name>
    <dbReference type="NCBI Taxonomy" id="1936991"/>
    <lineage>
        <taxon>Bacteria</taxon>
        <taxon>Pseudomonadati</taxon>
        <taxon>Campylobacterota</taxon>
        <taxon>Epsilonproteobacteria</taxon>
        <taxon>Nautiliales</taxon>
        <taxon>Nautiliaceae</taxon>
        <taxon>Lebetimonas</taxon>
    </lineage>
</organism>
<protein>
    <submittedName>
        <fullName evidence="2">CRISPR-associated endoribonuclease Cas6</fullName>
    </submittedName>
</protein>
<dbReference type="InterPro" id="IPR010156">
    <property type="entry name" value="CRISPR-assoc_prot_Cas6"/>
</dbReference>
<keyword evidence="3" id="KW-1185">Reference proteome</keyword>
<dbReference type="PANTHER" id="PTHR36984">
    <property type="entry name" value="CRISPR-ASSOCIATED ENDORIBONUCLEASE CAS6 1"/>
    <property type="match status" value="1"/>
</dbReference>
<evidence type="ECO:0000313" key="3">
    <source>
        <dbReference type="Proteomes" id="UP000217944"/>
    </source>
</evidence>
<gene>
    <name evidence="2" type="ORF">LNAT_P1304</name>
</gene>
<proteinExistence type="predicted"/>
<dbReference type="AlphaFoldDB" id="A0A292YDI3"/>
<evidence type="ECO:0000256" key="1">
    <source>
        <dbReference type="ARBA" id="ARBA00023118"/>
    </source>
</evidence>
<accession>A0A292YDI3</accession>
<name>A0A292YDI3_9BACT</name>
<dbReference type="GO" id="GO:0051607">
    <property type="term" value="P:defense response to virus"/>
    <property type="evidence" value="ECO:0007669"/>
    <property type="project" value="UniProtKB-KW"/>
</dbReference>
<keyword evidence="1" id="KW-0051">Antiviral defense</keyword>
<dbReference type="PANTHER" id="PTHR36984:SF1">
    <property type="entry name" value="CRISPR-ASSOCIATED ENDORIBONUCLEASE CAS6 1"/>
    <property type="match status" value="1"/>
</dbReference>
<comment type="caution">
    <text evidence="2">The sequence shown here is derived from an EMBL/GenBank/DDBJ whole genome shotgun (WGS) entry which is preliminary data.</text>
</comment>
<sequence>MKFYEINIQTALKSPIHFQKSPEAISKLISTALINGGYTLHKENIPKNHVFSNLGKANSKGFFEKEGKIIFRSFQKDLVEKLAKNLFFYEDNIFKIEGIKFKEVKYKPIKEMISLNPVFIKMKSGDFWSFQKSGDLGVLLSALQDNLLRKYEMIYNEKLNPENNFIEYFQIKNNKPQTFFYKNVKFFGWKLYIIPRNDEISQKLAFVSLGSGLGHKNSTIGGGFLKYKFE</sequence>
<dbReference type="Gene3D" id="3.30.70.1900">
    <property type="match status" value="1"/>
</dbReference>
<reference evidence="2 3" key="1">
    <citation type="journal article" date="2017" name="Syst. Appl. Microbiol.">
        <title>Lebetimonas natsushimae sp. nov., a novel strictly anaerobic, moderately thermophilic chemoautotroph isolated from a deep-sea hydrothermal vent polychaete nest in the Mid-Okinawa Trough.</title>
        <authorList>
            <person name="Nagata R."/>
            <person name="Takaki Y."/>
            <person name="Tame A."/>
            <person name="Nunoura T."/>
            <person name="Muto H."/>
            <person name="Mino S."/>
            <person name="Sawayama S."/>
            <person name="Takai K."/>
            <person name="Nakagawa S."/>
        </authorList>
    </citation>
    <scope>NUCLEOTIDE SEQUENCE [LARGE SCALE GENOMIC DNA]</scope>
    <source>
        <strain evidence="2 3">HS1857</strain>
    </source>
</reference>
<dbReference type="OrthoDB" id="86642at2"/>
<dbReference type="GO" id="GO:0016788">
    <property type="term" value="F:hydrolase activity, acting on ester bonds"/>
    <property type="evidence" value="ECO:0007669"/>
    <property type="project" value="InterPro"/>
</dbReference>
<dbReference type="RefSeq" id="WP_096259630.1">
    <property type="nucleotide sequence ID" value="NZ_BDME01000002.1"/>
</dbReference>
<evidence type="ECO:0000313" key="2">
    <source>
        <dbReference type="EMBL" id="GAX88007.1"/>
    </source>
</evidence>
<dbReference type="Proteomes" id="UP000217944">
    <property type="component" value="Unassembled WGS sequence"/>
</dbReference>
<dbReference type="EMBL" id="BDME01000002">
    <property type="protein sequence ID" value="GAX88007.1"/>
    <property type="molecule type" value="Genomic_DNA"/>
</dbReference>